<keyword evidence="5 7" id="KW-0808">Transferase</keyword>
<dbReference type="InterPro" id="IPR001977">
    <property type="entry name" value="Depp_CoAkinase"/>
</dbReference>
<dbReference type="PANTHER" id="PTHR10695:SF46">
    <property type="entry name" value="BIFUNCTIONAL COENZYME A SYNTHASE-RELATED"/>
    <property type="match status" value="1"/>
</dbReference>
<dbReference type="Proteomes" id="UP000679352">
    <property type="component" value="Chromosome"/>
</dbReference>
<keyword evidence="2 5" id="KW-0547">Nucleotide-binding</keyword>
<dbReference type="SUPFAM" id="SSF52540">
    <property type="entry name" value="P-loop containing nucleoside triphosphate hydrolases"/>
    <property type="match status" value="1"/>
</dbReference>
<keyword evidence="4 5" id="KW-0173">Coenzyme A biosynthesis</keyword>
<protein>
    <recommendedName>
        <fullName evidence="5 6">Dephospho-CoA kinase</fullName>
        <ecNumber evidence="5 6">2.7.1.24</ecNumber>
    </recommendedName>
    <alternativeName>
        <fullName evidence="5">Dephosphocoenzyme A kinase</fullName>
    </alternativeName>
</protein>
<reference evidence="7" key="1">
    <citation type="submission" date="2021-06" db="EMBL/GenBank/DDBJ databases">
        <title>Direct submission.</title>
        <authorList>
            <person name="Lee C.-S."/>
            <person name="Jin L."/>
        </authorList>
    </citation>
    <scope>NUCLEOTIDE SEQUENCE</scope>
    <source>
        <strain evidence="7">Con5</strain>
    </source>
</reference>
<evidence type="ECO:0000313" key="7">
    <source>
        <dbReference type="EMBL" id="QWK89070.1"/>
    </source>
</evidence>
<evidence type="ECO:0000256" key="4">
    <source>
        <dbReference type="ARBA" id="ARBA00022993"/>
    </source>
</evidence>
<keyword evidence="5" id="KW-0963">Cytoplasm</keyword>
<dbReference type="PROSITE" id="PS51219">
    <property type="entry name" value="DPCK"/>
    <property type="match status" value="1"/>
</dbReference>
<dbReference type="EMBL" id="CP076361">
    <property type="protein sequence ID" value="QWK89070.1"/>
    <property type="molecule type" value="Genomic_DNA"/>
</dbReference>
<evidence type="ECO:0000256" key="3">
    <source>
        <dbReference type="ARBA" id="ARBA00022840"/>
    </source>
</evidence>
<dbReference type="GO" id="GO:0005524">
    <property type="term" value="F:ATP binding"/>
    <property type="evidence" value="ECO:0007669"/>
    <property type="project" value="UniProtKB-UniRule"/>
</dbReference>
<gene>
    <name evidence="5 7" type="primary">coaE</name>
    <name evidence="7" type="ORF">KM031_09250</name>
</gene>
<evidence type="ECO:0000256" key="2">
    <source>
        <dbReference type="ARBA" id="ARBA00022741"/>
    </source>
</evidence>
<comment type="pathway">
    <text evidence="5">Cofactor biosynthesis; coenzyme A biosynthesis; CoA from (R)-pantothenate: step 5/5.</text>
</comment>
<accession>A0A975P3K0</accession>
<dbReference type="RefSeq" id="WP_215505917.1">
    <property type="nucleotide sequence ID" value="NZ_CP076361.1"/>
</dbReference>
<comment type="function">
    <text evidence="5">Catalyzes the phosphorylation of the 3'-hydroxyl group of dephosphocoenzyme A to form coenzyme A.</text>
</comment>
<proteinExistence type="inferred from homology"/>
<evidence type="ECO:0000313" key="8">
    <source>
        <dbReference type="Proteomes" id="UP000679352"/>
    </source>
</evidence>
<dbReference type="HAMAP" id="MF_00376">
    <property type="entry name" value="Dephospho_CoA_kinase"/>
    <property type="match status" value="1"/>
</dbReference>
<dbReference type="PANTHER" id="PTHR10695">
    <property type="entry name" value="DEPHOSPHO-COA KINASE-RELATED"/>
    <property type="match status" value="1"/>
</dbReference>
<dbReference type="KEGG" id="gfu:KM031_09250"/>
<keyword evidence="5 7" id="KW-0418">Kinase</keyword>
<name>A0A975P3K0_9RHOB</name>
<comment type="catalytic activity">
    <reaction evidence="5">
        <text>3'-dephospho-CoA + ATP = ADP + CoA + H(+)</text>
        <dbReference type="Rhea" id="RHEA:18245"/>
        <dbReference type="ChEBI" id="CHEBI:15378"/>
        <dbReference type="ChEBI" id="CHEBI:30616"/>
        <dbReference type="ChEBI" id="CHEBI:57287"/>
        <dbReference type="ChEBI" id="CHEBI:57328"/>
        <dbReference type="ChEBI" id="CHEBI:456216"/>
        <dbReference type="EC" id="2.7.1.24"/>
    </reaction>
</comment>
<keyword evidence="3 5" id="KW-0067">ATP-binding</keyword>
<dbReference type="Pfam" id="PF01121">
    <property type="entry name" value="CoaE"/>
    <property type="match status" value="1"/>
</dbReference>
<organism evidence="7 8">
    <name type="scientific">Gemmobacter fulvus</name>
    <dbReference type="NCBI Taxonomy" id="2840474"/>
    <lineage>
        <taxon>Bacteria</taxon>
        <taxon>Pseudomonadati</taxon>
        <taxon>Pseudomonadota</taxon>
        <taxon>Alphaproteobacteria</taxon>
        <taxon>Rhodobacterales</taxon>
        <taxon>Paracoccaceae</taxon>
        <taxon>Gemmobacter</taxon>
    </lineage>
</organism>
<dbReference type="GO" id="GO:0015937">
    <property type="term" value="P:coenzyme A biosynthetic process"/>
    <property type="evidence" value="ECO:0007669"/>
    <property type="project" value="UniProtKB-UniRule"/>
</dbReference>
<sequence length="197" mass="21112">MMPFRLGLTGSIGMGKSTTAGFFRAQGVPVWDADAAVHRLYAPDGPAVAPIAAILPDAIEAGGVSREALKRALAQDPTLLATLETIVHPLVAQDRASFLTQQTADIVVFDIPLLFEKGTEADMDATLLVTAPPALQRTRVLSRAGMTEAQFRLILSRQMPDAEKRARATHIIETLSLASVEAAVQALIAYIREIRDA</sequence>
<evidence type="ECO:0000256" key="6">
    <source>
        <dbReference type="NCBIfam" id="TIGR00152"/>
    </source>
</evidence>
<dbReference type="GO" id="GO:0004140">
    <property type="term" value="F:dephospho-CoA kinase activity"/>
    <property type="evidence" value="ECO:0007669"/>
    <property type="project" value="UniProtKB-UniRule"/>
</dbReference>
<comment type="similarity">
    <text evidence="1 5">Belongs to the CoaE family.</text>
</comment>
<feature type="binding site" evidence="5">
    <location>
        <begin position="13"/>
        <end position="18"/>
    </location>
    <ligand>
        <name>ATP</name>
        <dbReference type="ChEBI" id="CHEBI:30616"/>
    </ligand>
</feature>
<comment type="subcellular location">
    <subcellularLocation>
        <location evidence="5">Cytoplasm</location>
    </subcellularLocation>
</comment>
<dbReference type="EC" id="2.7.1.24" evidence="5 6"/>
<evidence type="ECO:0000256" key="5">
    <source>
        <dbReference type="HAMAP-Rule" id="MF_00376"/>
    </source>
</evidence>
<evidence type="ECO:0000256" key="1">
    <source>
        <dbReference type="ARBA" id="ARBA00009018"/>
    </source>
</evidence>
<dbReference type="GO" id="GO:0005737">
    <property type="term" value="C:cytoplasm"/>
    <property type="evidence" value="ECO:0007669"/>
    <property type="project" value="UniProtKB-SubCell"/>
</dbReference>
<keyword evidence="8" id="KW-1185">Reference proteome</keyword>
<dbReference type="AlphaFoldDB" id="A0A975P3K0"/>
<dbReference type="InterPro" id="IPR027417">
    <property type="entry name" value="P-loop_NTPase"/>
</dbReference>
<dbReference type="Gene3D" id="3.40.50.300">
    <property type="entry name" value="P-loop containing nucleotide triphosphate hydrolases"/>
    <property type="match status" value="1"/>
</dbReference>
<dbReference type="CDD" id="cd02022">
    <property type="entry name" value="DPCK"/>
    <property type="match status" value="1"/>
</dbReference>
<dbReference type="NCBIfam" id="TIGR00152">
    <property type="entry name" value="dephospho-CoA kinase"/>
    <property type="match status" value="1"/>
</dbReference>